<organism evidence="3 5">
    <name type="scientific">Zhongshania aliphaticivorans</name>
    <dbReference type="NCBI Taxonomy" id="1470434"/>
    <lineage>
        <taxon>Bacteria</taxon>
        <taxon>Pseudomonadati</taxon>
        <taxon>Pseudomonadota</taxon>
        <taxon>Gammaproteobacteria</taxon>
        <taxon>Cellvibrionales</taxon>
        <taxon>Spongiibacteraceae</taxon>
        <taxon>Zhongshania</taxon>
    </lineage>
</organism>
<proteinExistence type="predicted"/>
<evidence type="ECO:0000313" key="3">
    <source>
        <dbReference type="EMBL" id="CAA0085049.1"/>
    </source>
</evidence>
<keyword evidence="1" id="KW-0472">Membrane</keyword>
<dbReference type="EMBL" id="CACSIM010000001">
    <property type="protein sequence ID" value="CAA0085049.1"/>
    <property type="molecule type" value="Genomic_DNA"/>
</dbReference>
<reference evidence="4 5" key="1">
    <citation type="submission" date="2019-11" db="EMBL/GenBank/DDBJ databases">
        <authorList>
            <person name="Holert J."/>
        </authorList>
    </citation>
    <scope>NUCLEOTIDE SEQUENCE [LARGE SCALE GENOMIC DNA]</scope>
    <source>
        <strain evidence="3">BC3_2A</strain>
        <strain evidence="2">SB11_1A</strain>
    </source>
</reference>
<dbReference type="Proteomes" id="UP000439591">
    <property type="component" value="Unassembled WGS sequence"/>
</dbReference>
<keyword evidence="4" id="KW-1185">Reference proteome</keyword>
<dbReference type="RefSeq" id="WP_159267009.1">
    <property type="nucleotide sequence ID" value="NZ_CACSIK010000001.1"/>
</dbReference>
<name>A0A5S9N814_9GAMM</name>
<protein>
    <submittedName>
        <fullName evidence="3">Uncharacterized protein</fullName>
    </submittedName>
</protein>
<dbReference type="EMBL" id="CACSIK010000001">
    <property type="protein sequence ID" value="CAA0081399.1"/>
    <property type="molecule type" value="Genomic_DNA"/>
</dbReference>
<keyword evidence="1" id="KW-1133">Transmembrane helix</keyword>
<dbReference type="AlphaFoldDB" id="A0A5S9N814"/>
<dbReference type="Proteomes" id="UP000435877">
    <property type="component" value="Unassembled WGS sequence"/>
</dbReference>
<accession>A0A5S9N814</accession>
<sequence length="96" mass="10431">MSVSQYLLNSLTGGDVRVFAKTNLGPFIPVYTGSDENAPPSLLERLGVKSGLVIVNRRGETLYTIGEPAATDPIRSLIFWLIVALVLSILLRGIFK</sequence>
<keyword evidence="1" id="KW-0812">Transmembrane</keyword>
<evidence type="ECO:0000313" key="5">
    <source>
        <dbReference type="Proteomes" id="UP000439591"/>
    </source>
</evidence>
<evidence type="ECO:0000313" key="2">
    <source>
        <dbReference type="EMBL" id="CAA0081399.1"/>
    </source>
</evidence>
<evidence type="ECO:0000313" key="4">
    <source>
        <dbReference type="Proteomes" id="UP000435877"/>
    </source>
</evidence>
<evidence type="ECO:0000256" key="1">
    <source>
        <dbReference type="SAM" id="Phobius"/>
    </source>
</evidence>
<feature type="transmembrane region" description="Helical" evidence="1">
    <location>
        <begin position="77"/>
        <end position="95"/>
    </location>
</feature>
<gene>
    <name evidence="2" type="ORF">IHBHHGIJ_00304</name>
    <name evidence="3" type="ORF">KFEGEMFD_00846</name>
</gene>